<keyword evidence="2" id="KW-1185">Reference proteome</keyword>
<dbReference type="OrthoDB" id="9869183at2"/>
<gene>
    <name evidence="1" type="ORF">SAMN05444398_1025</name>
</gene>
<organism evidence="1 2">
    <name type="scientific">Roseovarius pacificus</name>
    <dbReference type="NCBI Taxonomy" id="337701"/>
    <lineage>
        <taxon>Bacteria</taxon>
        <taxon>Pseudomonadati</taxon>
        <taxon>Pseudomonadota</taxon>
        <taxon>Alphaproteobacteria</taxon>
        <taxon>Rhodobacterales</taxon>
        <taxon>Roseobacteraceae</taxon>
        <taxon>Roseovarius</taxon>
    </lineage>
</organism>
<name>A0A1M6ZNZ9_9RHOB</name>
<dbReference type="RefSeq" id="WP_128492929.1">
    <property type="nucleotide sequence ID" value="NZ_BMLR01000002.1"/>
</dbReference>
<dbReference type="GeneID" id="93449794"/>
<evidence type="ECO:0000313" key="2">
    <source>
        <dbReference type="Proteomes" id="UP000183974"/>
    </source>
</evidence>
<protein>
    <submittedName>
        <fullName evidence="1">Uncharacterized protein</fullName>
    </submittedName>
</protein>
<reference evidence="1 2" key="1">
    <citation type="submission" date="2016-11" db="EMBL/GenBank/DDBJ databases">
        <authorList>
            <person name="Jaros S."/>
            <person name="Januszkiewicz K."/>
            <person name="Wedrychowicz H."/>
        </authorList>
    </citation>
    <scope>NUCLEOTIDE SEQUENCE [LARGE SCALE GENOMIC DNA]</scope>
    <source>
        <strain evidence="1 2">DSM 29589</strain>
    </source>
</reference>
<dbReference type="EMBL" id="FRBR01000002">
    <property type="protein sequence ID" value="SHL32201.1"/>
    <property type="molecule type" value="Genomic_DNA"/>
</dbReference>
<dbReference type="Proteomes" id="UP000183974">
    <property type="component" value="Unassembled WGS sequence"/>
</dbReference>
<proteinExistence type="predicted"/>
<evidence type="ECO:0000313" key="1">
    <source>
        <dbReference type="EMBL" id="SHL32201.1"/>
    </source>
</evidence>
<sequence length="75" mass="8574">MTTIIFSITADIEHVGRIQHLVTAKTEEAALQRLSRSYPEREMTVIKLLKTEFSGVPTNRKRLSATYMKRGDISH</sequence>
<accession>A0A1M6ZNZ9</accession>
<dbReference type="AlphaFoldDB" id="A0A1M6ZNZ9"/>